<protein>
    <recommendedName>
        <fullName evidence="3">Lipoprotein</fullName>
    </recommendedName>
</protein>
<evidence type="ECO:0000313" key="1">
    <source>
        <dbReference type="EMBL" id="SON50060.1"/>
    </source>
</evidence>
<organism evidence="1 2">
    <name type="scientific">Vibrio tapetis subsp. tapetis</name>
    <dbReference type="NCBI Taxonomy" id="1671868"/>
    <lineage>
        <taxon>Bacteria</taxon>
        <taxon>Pseudomonadati</taxon>
        <taxon>Pseudomonadota</taxon>
        <taxon>Gammaproteobacteria</taxon>
        <taxon>Vibrionales</taxon>
        <taxon>Vibrionaceae</taxon>
        <taxon>Vibrio</taxon>
    </lineage>
</organism>
<name>A0A2N8ZDV6_9VIBR</name>
<dbReference type="AlphaFoldDB" id="A0A2N8ZDV6"/>
<evidence type="ECO:0000313" key="2">
    <source>
        <dbReference type="Proteomes" id="UP000235828"/>
    </source>
</evidence>
<dbReference type="OrthoDB" id="5819179at2"/>
<dbReference type="Proteomes" id="UP000235828">
    <property type="component" value="Chromosome A"/>
</dbReference>
<dbReference type="PROSITE" id="PS51257">
    <property type="entry name" value="PROKAR_LIPOPROTEIN"/>
    <property type="match status" value="1"/>
</dbReference>
<accession>A0A2N8ZDV6</accession>
<reference evidence="1 2" key="1">
    <citation type="submission" date="2017-10" db="EMBL/GenBank/DDBJ databases">
        <authorList>
            <person name="Banno H."/>
            <person name="Chua N.-H."/>
        </authorList>
    </citation>
    <scope>NUCLEOTIDE SEQUENCE [LARGE SCALE GENOMIC DNA]</scope>
    <source>
        <strain evidence="1">Vibrio tapetis CECT4600</strain>
    </source>
</reference>
<dbReference type="EMBL" id="LT960611">
    <property type="protein sequence ID" value="SON50060.1"/>
    <property type="molecule type" value="Genomic_DNA"/>
</dbReference>
<sequence length="258" mass="26936">MNTRWLYNNKTILATAITAALVSGCGGGSDDSTSSNPSPSKSFTVTALDGYLHKASVNIDSDGDGICETNVGLTDDKGQIKVSELHKGKAVCVTATAGTTIDMTRGLIAQAFTLKAPAGSEVVNPLSNLVVEKLEKDNTLTLALAQKAVVDAIVESGVQIDETDAFGDYLATSNSPEDKLKSKQLEVIGEVLVDNHAKTNITPEAKLTIVKQVATEVKNKATANDLEGFNPIIGDIAEDGSVAPITVNHRPVSAGEKT</sequence>
<dbReference type="RefSeq" id="WP_102522618.1">
    <property type="nucleotide sequence ID" value="NZ_LT960611.1"/>
</dbReference>
<gene>
    <name evidence="1" type="ORF">VTAP4600_A2081</name>
</gene>
<keyword evidence="2" id="KW-1185">Reference proteome</keyword>
<evidence type="ECO:0008006" key="3">
    <source>
        <dbReference type="Google" id="ProtNLM"/>
    </source>
</evidence>
<proteinExistence type="predicted"/>
<dbReference type="KEGG" id="vta:A2081"/>